<dbReference type="OrthoDB" id="534912at2759"/>
<dbReference type="KEGG" id="gtt:GUITHDRAFT_112985"/>
<accession>L1IYW7</accession>
<reference evidence="13" key="2">
    <citation type="submission" date="2012-11" db="EMBL/GenBank/DDBJ databases">
        <authorList>
            <person name="Kuo A."/>
            <person name="Curtis B.A."/>
            <person name="Tanifuji G."/>
            <person name="Burki F."/>
            <person name="Gruber A."/>
            <person name="Irimia M."/>
            <person name="Maruyama S."/>
            <person name="Arias M.C."/>
            <person name="Ball S.G."/>
            <person name="Gile G.H."/>
            <person name="Hirakawa Y."/>
            <person name="Hopkins J.F."/>
            <person name="Rensing S.A."/>
            <person name="Schmutz J."/>
            <person name="Symeonidi A."/>
            <person name="Elias M."/>
            <person name="Eveleigh R.J."/>
            <person name="Herman E.K."/>
            <person name="Klute M.J."/>
            <person name="Nakayama T."/>
            <person name="Obornik M."/>
            <person name="Reyes-Prieto A."/>
            <person name="Armbrust E.V."/>
            <person name="Aves S.J."/>
            <person name="Beiko R.G."/>
            <person name="Coutinho P."/>
            <person name="Dacks J.B."/>
            <person name="Durnford D.G."/>
            <person name="Fast N.M."/>
            <person name="Green B.R."/>
            <person name="Grisdale C."/>
            <person name="Hempe F."/>
            <person name="Henrissat B."/>
            <person name="Hoppner M.P."/>
            <person name="Ishida K.-I."/>
            <person name="Kim E."/>
            <person name="Koreny L."/>
            <person name="Kroth P.G."/>
            <person name="Liu Y."/>
            <person name="Malik S.-B."/>
            <person name="Maier U.G."/>
            <person name="McRose D."/>
            <person name="Mock T."/>
            <person name="Neilson J.A."/>
            <person name="Onodera N.T."/>
            <person name="Poole A.M."/>
            <person name="Pritham E.J."/>
            <person name="Richards T.A."/>
            <person name="Rocap G."/>
            <person name="Roy S.W."/>
            <person name="Sarai C."/>
            <person name="Schaack S."/>
            <person name="Shirato S."/>
            <person name="Slamovits C.H."/>
            <person name="Spencer D.F."/>
            <person name="Suzuki S."/>
            <person name="Worden A.Z."/>
            <person name="Zauner S."/>
            <person name="Barry K."/>
            <person name="Bell C."/>
            <person name="Bharti A.K."/>
            <person name="Crow J.A."/>
            <person name="Grimwood J."/>
            <person name="Kramer R."/>
            <person name="Lindquist E."/>
            <person name="Lucas S."/>
            <person name="Salamov A."/>
            <person name="McFadden G.I."/>
            <person name="Lane C.E."/>
            <person name="Keeling P.J."/>
            <person name="Gray M.W."/>
            <person name="Grigoriev I.V."/>
            <person name="Archibald J.M."/>
        </authorList>
    </citation>
    <scope>NUCLEOTIDE SEQUENCE</scope>
    <source>
        <strain evidence="13">CCMP2712</strain>
    </source>
</reference>
<keyword evidence="4 8" id="KW-0812">Transmembrane</keyword>
<keyword evidence="6 8" id="KW-0472">Membrane</keyword>
<dbReference type="OMA" id="MNFRAWI"/>
<dbReference type="AlphaFoldDB" id="L1IYW7"/>
<feature type="transmembrane region" description="Helical" evidence="8">
    <location>
        <begin position="140"/>
        <end position="161"/>
    </location>
</feature>
<sequence>MARVIYHVIMFMIMVGEILSGQIDASNDSFKKIVENQANVIKSLEARISQLEKERSPGLRQSTDPLSTRLQTVEKLLDGVNVRQLAVNVSDIQVKLSNPLSAGDSAWVLTSSALVLMMTIPGLALFYGGMVRVNNVLSTVMQSFSIVCLITVLWMCFGYSLSFTTGSPLFGGHTRFWLLGMSYDTGHVLAPTIPEPLFMVYELMFAIITPALICGAFADRMRFSPMLLFMALWHLLVYCPIAHAHWMTDGFLKDEGILDFAGGNVVHVAAGCSGLMASLVIGSRTGYGKENFSPHNILVSVLGASLLWVGWFGFNAGSYLSAHKMTAMAMAVTQISTAVSALAWMCTEWIMRKRPSVLGIISGAVAGLVAITPGAGYVDCTGAFFFGLLAGPVCYFVCQLKHRLGYDDALDAFGIHGPGGVVGGIMTGLFATEDITGKGSGHKGAFYGKPEQLYLQLYGILFAIGWSCIGSLVLLKLIDAVWGLRVAVEEELMGLDIVCHGEYLHGERIAERESMDVRRSHEGMPEVYEVQSHQPTLGGHERHCWNKDHDGQRNSNSH</sequence>
<reference evidence="11 13" key="1">
    <citation type="journal article" date="2012" name="Nature">
        <title>Algal genomes reveal evolutionary mosaicism and the fate of nucleomorphs.</title>
        <authorList>
            <consortium name="DOE Joint Genome Institute"/>
            <person name="Curtis B.A."/>
            <person name="Tanifuji G."/>
            <person name="Burki F."/>
            <person name="Gruber A."/>
            <person name="Irimia M."/>
            <person name="Maruyama S."/>
            <person name="Arias M.C."/>
            <person name="Ball S.G."/>
            <person name="Gile G.H."/>
            <person name="Hirakawa Y."/>
            <person name="Hopkins J.F."/>
            <person name="Kuo A."/>
            <person name="Rensing S.A."/>
            <person name="Schmutz J."/>
            <person name="Symeonidi A."/>
            <person name="Elias M."/>
            <person name="Eveleigh R.J."/>
            <person name="Herman E.K."/>
            <person name="Klute M.J."/>
            <person name="Nakayama T."/>
            <person name="Obornik M."/>
            <person name="Reyes-Prieto A."/>
            <person name="Armbrust E.V."/>
            <person name="Aves S.J."/>
            <person name="Beiko R.G."/>
            <person name="Coutinho P."/>
            <person name="Dacks J.B."/>
            <person name="Durnford D.G."/>
            <person name="Fast N.M."/>
            <person name="Green B.R."/>
            <person name="Grisdale C.J."/>
            <person name="Hempel F."/>
            <person name="Henrissat B."/>
            <person name="Hoppner M.P."/>
            <person name="Ishida K."/>
            <person name="Kim E."/>
            <person name="Koreny L."/>
            <person name="Kroth P.G."/>
            <person name="Liu Y."/>
            <person name="Malik S.B."/>
            <person name="Maier U.G."/>
            <person name="McRose D."/>
            <person name="Mock T."/>
            <person name="Neilson J.A."/>
            <person name="Onodera N.T."/>
            <person name="Poole A.M."/>
            <person name="Pritham E.J."/>
            <person name="Richards T.A."/>
            <person name="Rocap G."/>
            <person name="Roy S.W."/>
            <person name="Sarai C."/>
            <person name="Schaack S."/>
            <person name="Shirato S."/>
            <person name="Slamovits C.H."/>
            <person name="Spencer D.F."/>
            <person name="Suzuki S."/>
            <person name="Worden A.Z."/>
            <person name="Zauner S."/>
            <person name="Barry K."/>
            <person name="Bell C."/>
            <person name="Bharti A.K."/>
            <person name="Crow J.A."/>
            <person name="Grimwood J."/>
            <person name="Kramer R."/>
            <person name="Lindquist E."/>
            <person name="Lucas S."/>
            <person name="Salamov A."/>
            <person name="McFadden G.I."/>
            <person name="Lane C.E."/>
            <person name="Keeling P.J."/>
            <person name="Gray M.W."/>
            <person name="Grigoriev I.V."/>
            <person name="Archibald J.M."/>
        </authorList>
    </citation>
    <scope>NUCLEOTIDE SEQUENCE</scope>
    <source>
        <strain evidence="11 13">CCMP2712</strain>
    </source>
</reference>
<feature type="transmembrane region" description="Helical" evidence="8">
    <location>
        <begin position="452"/>
        <end position="475"/>
    </location>
</feature>
<evidence type="ECO:0000256" key="5">
    <source>
        <dbReference type="ARBA" id="ARBA00022989"/>
    </source>
</evidence>
<evidence type="ECO:0000256" key="2">
    <source>
        <dbReference type="ARBA" id="ARBA00005887"/>
    </source>
</evidence>
<feature type="transmembrane region" description="Helical" evidence="8">
    <location>
        <begin position="5"/>
        <end position="23"/>
    </location>
</feature>
<feature type="transmembrane region" description="Helical" evidence="8">
    <location>
        <begin position="198"/>
        <end position="218"/>
    </location>
</feature>
<feature type="transmembrane region" description="Helical" evidence="8">
    <location>
        <begin position="357"/>
        <end position="375"/>
    </location>
</feature>
<feature type="transmembrane region" description="Helical" evidence="8">
    <location>
        <begin position="381"/>
        <end position="398"/>
    </location>
</feature>
<feature type="transmembrane region" description="Helical" evidence="8">
    <location>
        <begin position="410"/>
        <end position="432"/>
    </location>
</feature>
<dbReference type="PANTHER" id="PTHR43029:SF10">
    <property type="entry name" value="AMMONIUM TRANSPORTER MEP2"/>
    <property type="match status" value="1"/>
</dbReference>
<dbReference type="eggNOG" id="KOG0682">
    <property type="taxonomic scope" value="Eukaryota"/>
</dbReference>
<evidence type="ECO:0000256" key="9">
    <source>
        <dbReference type="SAM" id="MobiDB-lite"/>
    </source>
</evidence>
<dbReference type="InterPro" id="IPR001905">
    <property type="entry name" value="Ammonium_transpt"/>
</dbReference>
<dbReference type="PaxDb" id="55529-EKX41025"/>
<dbReference type="GO" id="GO:0005886">
    <property type="term" value="C:plasma membrane"/>
    <property type="evidence" value="ECO:0007669"/>
    <property type="project" value="UniProtKB-SubCell"/>
</dbReference>
<dbReference type="Gene3D" id="1.10.3430.10">
    <property type="entry name" value="Ammonium transporter AmtB like domains"/>
    <property type="match status" value="1"/>
</dbReference>
<dbReference type="Pfam" id="PF00909">
    <property type="entry name" value="Ammonium_transp"/>
    <property type="match status" value="1"/>
</dbReference>
<reference evidence="12" key="3">
    <citation type="submission" date="2016-03" db="UniProtKB">
        <authorList>
            <consortium name="EnsemblProtists"/>
        </authorList>
    </citation>
    <scope>IDENTIFICATION</scope>
</reference>
<dbReference type="GO" id="GO:0008519">
    <property type="term" value="F:ammonium channel activity"/>
    <property type="evidence" value="ECO:0007669"/>
    <property type="project" value="InterPro"/>
</dbReference>
<dbReference type="STRING" id="905079.L1IYW7"/>
<dbReference type="SUPFAM" id="SSF111352">
    <property type="entry name" value="Ammonium transporter"/>
    <property type="match status" value="1"/>
</dbReference>
<evidence type="ECO:0000259" key="10">
    <source>
        <dbReference type="Pfam" id="PF00909"/>
    </source>
</evidence>
<evidence type="ECO:0000313" key="12">
    <source>
        <dbReference type="EnsemblProtists" id="EKX41025"/>
    </source>
</evidence>
<evidence type="ECO:0000313" key="11">
    <source>
        <dbReference type="EMBL" id="EKX41025.1"/>
    </source>
</evidence>
<evidence type="ECO:0000256" key="4">
    <source>
        <dbReference type="ARBA" id="ARBA00022692"/>
    </source>
</evidence>
<comment type="subcellular location">
    <subcellularLocation>
        <location evidence="8">Cell membrane</location>
        <topology evidence="8">Multi-pass membrane protein</topology>
    </subcellularLocation>
    <subcellularLocation>
        <location evidence="1">Membrane</location>
        <topology evidence="1">Multi-pass membrane protein</topology>
    </subcellularLocation>
</comment>
<feature type="region of interest" description="Disordered" evidence="9">
    <location>
        <begin position="530"/>
        <end position="558"/>
    </location>
</feature>
<keyword evidence="5 8" id="KW-1133">Transmembrane helix</keyword>
<dbReference type="PROSITE" id="PS01219">
    <property type="entry name" value="AMMONIUM_TRANSP"/>
    <property type="match status" value="1"/>
</dbReference>
<dbReference type="InterPro" id="IPR018047">
    <property type="entry name" value="Ammonium_transpt_CS"/>
</dbReference>
<evidence type="ECO:0000256" key="3">
    <source>
        <dbReference type="ARBA" id="ARBA00022448"/>
    </source>
</evidence>
<evidence type="ECO:0000256" key="6">
    <source>
        <dbReference type="ARBA" id="ARBA00023136"/>
    </source>
</evidence>
<feature type="transmembrane region" description="Helical" evidence="8">
    <location>
        <begin position="326"/>
        <end position="345"/>
    </location>
</feature>
<keyword evidence="7 8" id="KW-0924">Ammonia transport</keyword>
<feature type="compositionally biased region" description="Basic and acidic residues" evidence="9">
    <location>
        <begin position="539"/>
        <end position="552"/>
    </location>
</feature>
<dbReference type="NCBIfam" id="TIGR00836">
    <property type="entry name" value="amt"/>
    <property type="match status" value="1"/>
</dbReference>
<dbReference type="Proteomes" id="UP000011087">
    <property type="component" value="Unassembled WGS sequence"/>
</dbReference>
<feature type="transmembrane region" description="Helical" evidence="8">
    <location>
        <begin position="295"/>
        <end position="314"/>
    </location>
</feature>
<dbReference type="GeneID" id="17297574"/>
<feature type="transmembrane region" description="Helical" evidence="8">
    <location>
        <begin position="225"/>
        <end position="245"/>
    </location>
</feature>
<keyword evidence="3 8" id="KW-0813">Transport</keyword>
<dbReference type="EMBL" id="JH993027">
    <property type="protein sequence ID" value="EKX41025.1"/>
    <property type="molecule type" value="Genomic_DNA"/>
</dbReference>
<proteinExistence type="inferred from homology"/>
<dbReference type="InterPro" id="IPR024041">
    <property type="entry name" value="NH4_transpt_AmtB-like_dom"/>
</dbReference>
<dbReference type="EnsemblProtists" id="EKX41025">
    <property type="protein sequence ID" value="EKX41025"/>
    <property type="gene ID" value="GUITHDRAFT_112985"/>
</dbReference>
<evidence type="ECO:0000256" key="7">
    <source>
        <dbReference type="ARBA" id="ARBA00023177"/>
    </source>
</evidence>
<feature type="transmembrane region" description="Helical" evidence="8">
    <location>
        <begin position="106"/>
        <end position="128"/>
    </location>
</feature>
<protein>
    <recommendedName>
        <fullName evidence="8">Ammonium transporter</fullName>
    </recommendedName>
</protein>
<keyword evidence="13" id="KW-1185">Reference proteome</keyword>
<feature type="domain" description="Ammonium transporter AmtB-like" evidence="10">
    <location>
        <begin position="106"/>
        <end position="502"/>
    </location>
</feature>
<dbReference type="RefSeq" id="XP_005828005.1">
    <property type="nucleotide sequence ID" value="XM_005827948.1"/>
</dbReference>
<dbReference type="InterPro" id="IPR029020">
    <property type="entry name" value="Ammonium/urea_transptr"/>
</dbReference>
<evidence type="ECO:0000313" key="13">
    <source>
        <dbReference type="Proteomes" id="UP000011087"/>
    </source>
</evidence>
<dbReference type="HOGENOM" id="CLU_000445_33_0_1"/>
<gene>
    <name evidence="11" type="ORF">GUITHDRAFT_112985</name>
</gene>
<comment type="similarity">
    <text evidence="2 8">Belongs to the ammonia transporter channel (TC 1.A.11.2) family.</text>
</comment>
<evidence type="ECO:0000256" key="1">
    <source>
        <dbReference type="ARBA" id="ARBA00004141"/>
    </source>
</evidence>
<name>L1IYW7_GUITC</name>
<organism evidence="11">
    <name type="scientific">Guillardia theta (strain CCMP2712)</name>
    <name type="common">Cryptophyte</name>
    <dbReference type="NCBI Taxonomy" id="905079"/>
    <lineage>
        <taxon>Eukaryota</taxon>
        <taxon>Cryptophyceae</taxon>
        <taxon>Pyrenomonadales</taxon>
        <taxon>Geminigeraceae</taxon>
        <taxon>Guillardia</taxon>
    </lineage>
</organism>
<dbReference type="PANTHER" id="PTHR43029">
    <property type="entry name" value="AMMONIUM TRANSPORTER MEP2"/>
    <property type="match status" value="1"/>
</dbReference>
<feature type="transmembrane region" description="Helical" evidence="8">
    <location>
        <begin position="265"/>
        <end position="283"/>
    </location>
</feature>
<evidence type="ECO:0000256" key="8">
    <source>
        <dbReference type="RuleBase" id="RU362002"/>
    </source>
</evidence>